<keyword evidence="1" id="KW-0175">Coiled coil</keyword>
<accession>A0A565CHQ4</accession>
<dbReference type="InterPro" id="IPR050804">
    <property type="entry name" value="MCC"/>
</dbReference>
<organism evidence="2 3">
    <name type="scientific">Arabis nemorensis</name>
    <dbReference type="NCBI Taxonomy" id="586526"/>
    <lineage>
        <taxon>Eukaryota</taxon>
        <taxon>Viridiplantae</taxon>
        <taxon>Streptophyta</taxon>
        <taxon>Embryophyta</taxon>
        <taxon>Tracheophyta</taxon>
        <taxon>Spermatophyta</taxon>
        <taxon>Magnoliopsida</taxon>
        <taxon>eudicotyledons</taxon>
        <taxon>Gunneridae</taxon>
        <taxon>Pentapetalae</taxon>
        <taxon>rosids</taxon>
        <taxon>malvids</taxon>
        <taxon>Brassicales</taxon>
        <taxon>Brassicaceae</taxon>
        <taxon>Arabideae</taxon>
        <taxon>Arabis</taxon>
    </lineage>
</organism>
<gene>
    <name evidence="2" type="ORF">ANE_LOCUS23520</name>
</gene>
<dbReference type="AlphaFoldDB" id="A0A565CHQ4"/>
<feature type="coiled-coil region" evidence="1">
    <location>
        <begin position="134"/>
        <end position="175"/>
    </location>
</feature>
<comment type="caution">
    <text evidence="2">The sequence shown here is derived from an EMBL/GenBank/DDBJ whole genome shotgun (WGS) entry which is preliminary data.</text>
</comment>
<dbReference type="PANTHER" id="PTHR46236:SF27">
    <property type="entry name" value="MATH DOMAIN-CONTAINING PROTEIN"/>
    <property type="match status" value="1"/>
</dbReference>
<reference evidence="2" key="1">
    <citation type="submission" date="2019-07" db="EMBL/GenBank/DDBJ databases">
        <authorList>
            <person name="Dittberner H."/>
        </authorList>
    </citation>
    <scope>NUCLEOTIDE SEQUENCE [LARGE SCALE GENOMIC DNA]</scope>
</reference>
<proteinExistence type="predicted"/>
<dbReference type="OrthoDB" id="1051889at2759"/>
<evidence type="ECO:0000313" key="2">
    <source>
        <dbReference type="EMBL" id="VVB13076.1"/>
    </source>
</evidence>
<dbReference type="EMBL" id="CABITT030000008">
    <property type="protein sequence ID" value="VVB13076.1"/>
    <property type="molecule type" value="Genomic_DNA"/>
</dbReference>
<sequence>MAASAAVFFVMRKNQQRQSKANDEYYDTMIKNQQVQTQIKTNIVNGFIVDSSQTNLAKWIFETYPETVANVQSQYQQVRTYSMNILFRIHEMVYHKKTSKFSDSELRKASKGLSTLTKADFEVEWLRSKLDEMVSLERKERDACEARIVELKQEMKKLEVMMSGLKVELKNEKAKLKKL</sequence>
<dbReference type="Proteomes" id="UP000489600">
    <property type="component" value="Unassembled WGS sequence"/>
</dbReference>
<dbReference type="PANTHER" id="PTHR46236">
    <property type="entry name" value="TRAF-LIKE SUPERFAMILY PROTEIN"/>
    <property type="match status" value="1"/>
</dbReference>
<keyword evidence="3" id="KW-1185">Reference proteome</keyword>
<protein>
    <submittedName>
        <fullName evidence="2">Uncharacterized protein</fullName>
    </submittedName>
</protein>
<evidence type="ECO:0000313" key="3">
    <source>
        <dbReference type="Proteomes" id="UP000489600"/>
    </source>
</evidence>
<evidence type="ECO:0000256" key="1">
    <source>
        <dbReference type="SAM" id="Coils"/>
    </source>
</evidence>
<name>A0A565CHQ4_9BRAS</name>